<dbReference type="PANTHER" id="PTHR34988">
    <property type="entry name" value="PROTEIN, PUTATIVE-RELATED"/>
    <property type="match status" value="1"/>
</dbReference>
<dbReference type="PANTHER" id="PTHR34988:SF1">
    <property type="entry name" value="DNA-BINDING PROTEIN"/>
    <property type="match status" value="1"/>
</dbReference>
<evidence type="ECO:0000313" key="3">
    <source>
        <dbReference type="Proteomes" id="UP000022447"/>
    </source>
</evidence>
<dbReference type="Proteomes" id="UP000022447">
    <property type="component" value="Unassembled WGS sequence"/>
</dbReference>
<accession>X7EGE3</accession>
<name>X7EGE3_9RHOB</name>
<protein>
    <submittedName>
        <fullName evidence="2">DNA-binding protein</fullName>
    </submittedName>
</protein>
<reference evidence="2 3" key="1">
    <citation type="submission" date="2014-01" db="EMBL/GenBank/DDBJ databases">
        <title>Roseivivax halodurans JCM 10272 Genome Sequencing.</title>
        <authorList>
            <person name="Lai Q."/>
            <person name="Li G."/>
            <person name="Shao Z."/>
        </authorList>
    </citation>
    <scope>NUCLEOTIDE SEQUENCE [LARGE SCALE GENOMIC DNA]</scope>
    <source>
        <strain evidence="2 3">JCM 10272</strain>
    </source>
</reference>
<dbReference type="AlphaFoldDB" id="X7EGE3"/>
<dbReference type="Gene3D" id="3.30.1330.80">
    <property type="entry name" value="Hypothetical protein, similar to alpha- acetolactate decarboxylase, domain 2"/>
    <property type="match status" value="1"/>
</dbReference>
<keyword evidence="3" id="KW-1185">Reference proteome</keyword>
<evidence type="ECO:0000259" key="1">
    <source>
        <dbReference type="PROSITE" id="PS51742"/>
    </source>
</evidence>
<organism evidence="2 3">
    <name type="scientific">Roseivivax halodurans JCM 10272</name>
    <dbReference type="NCBI Taxonomy" id="1449350"/>
    <lineage>
        <taxon>Bacteria</taxon>
        <taxon>Pseudomonadati</taxon>
        <taxon>Pseudomonadota</taxon>
        <taxon>Alphaproteobacteria</taxon>
        <taxon>Rhodobacterales</taxon>
        <taxon>Roseobacteraceae</taxon>
        <taxon>Roseivivax</taxon>
    </lineage>
</organism>
<sequence length="135" mass="14047">MAPAGQSRHLALRLLPGEDLREAVEEAFSAEPETAGFVAAAIGSLSAARIRPAGRNDALMLAEPLEIVSLSGTLSPDGAHLHIAVADARGTMTGGHLLPGCAIRTTAEIVIALLTDLRFSRPQDPATGYNELVID</sequence>
<proteinExistence type="predicted"/>
<dbReference type="SUPFAM" id="SSF117856">
    <property type="entry name" value="AF0104/ALDC/Ptd012-like"/>
    <property type="match status" value="1"/>
</dbReference>
<dbReference type="CDD" id="cd11378">
    <property type="entry name" value="DUF296"/>
    <property type="match status" value="1"/>
</dbReference>
<dbReference type="Pfam" id="PF03479">
    <property type="entry name" value="PCC"/>
    <property type="match status" value="1"/>
</dbReference>
<dbReference type="GO" id="GO:0003677">
    <property type="term" value="F:DNA binding"/>
    <property type="evidence" value="ECO:0007669"/>
    <property type="project" value="UniProtKB-KW"/>
</dbReference>
<keyword evidence="2" id="KW-0238">DNA-binding</keyword>
<evidence type="ECO:0000313" key="2">
    <source>
        <dbReference type="EMBL" id="ETX14296.1"/>
    </source>
</evidence>
<feature type="domain" description="PPC" evidence="1">
    <location>
        <begin position="4"/>
        <end position="135"/>
    </location>
</feature>
<comment type="caution">
    <text evidence="2">The sequence shown here is derived from an EMBL/GenBank/DDBJ whole genome shotgun (WGS) entry which is preliminary data.</text>
</comment>
<dbReference type="eggNOG" id="COG1661">
    <property type="taxonomic scope" value="Bacteria"/>
</dbReference>
<gene>
    <name evidence="2" type="ORF">OCH239_04380</name>
</gene>
<dbReference type="STRING" id="1449350.OCH239_04380"/>
<dbReference type="InterPro" id="IPR005175">
    <property type="entry name" value="PPC_dom"/>
</dbReference>
<dbReference type="PROSITE" id="PS51742">
    <property type="entry name" value="PPC"/>
    <property type="match status" value="1"/>
</dbReference>
<dbReference type="EMBL" id="JALZ01000012">
    <property type="protein sequence ID" value="ETX14296.1"/>
    <property type="molecule type" value="Genomic_DNA"/>
</dbReference>